<dbReference type="KEGG" id="upv:EJN92_07600"/>
<dbReference type="PANTHER" id="PTHR34070:SF1">
    <property type="entry name" value="DNA ALKYLATION REPAIR PROTEIN"/>
    <property type="match status" value="1"/>
</dbReference>
<dbReference type="EMBL" id="CP034464">
    <property type="protein sequence ID" value="AZP11877.1"/>
    <property type="molecule type" value="Genomic_DNA"/>
</dbReference>
<keyword evidence="2" id="KW-1185">Reference proteome</keyword>
<evidence type="ECO:0000313" key="2">
    <source>
        <dbReference type="Proteomes" id="UP000275663"/>
    </source>
</evidence>
<dbReference type="Proteomes" id="UP000275663">
    <property type="component" value="Chromosome"/>
</dbReference>
<reference evidence="1 2" key="1">
    <citation type="journal article" date="2011" name="Int. J. Syst. Evol. Microbiol.">
        <title>Description of Undibacterium oligocarboniphilum sp. nov., isolated from purified water, and Undibacterium pigrum strain CCUG 49012 as the type strain of Undibacterium parvum sp. nov., and emended descriptions of the genus Undibacterium and the species Undibacterium pigrum.</title>
        <authorList>
            <person name="Eder W."/>
            <person name="Wanner G."/>
            <person name="Ludwig W."/>
            <person name="Busse H.J."/>
            <person name="Ziemke-Kageler F."/>
            <person name="Lang E."/>
        </authorList>
    </citation>
    <scope>NUCLEOTIDE SEQUENCE [LARGE SCALE GENOMIC DNA]</scope>
    <source>
        <strain evidence="1 2">DSM 23061</strain>
    </source>
</reference>
<dbReference type="InterPro" id="IPR016024">
    <property type="entry name" value="ARM-type_fold"/>
</dbReference>
<name>A0A3Q9BQ39_9BURK</name>
<protein>
    <submittedName>
        <fullName evidence="1">DNA alkylation repair protein</fullName>
    </submittedName>
</protein>
<dbReference type="InterPro" id="IPR014825">
    <property type="entry name" value="DNA_alkylation"/>
</dbReference>
<dbReference type="RefSeq" id="WP_126127259.1">
    <property type="nucleotide sequence ID" value="NZ_CP034464.1"/>
</dbReference>
<dbReference type="Gene3D" id="1.25.40.290">
    <property type="entry name" value="ARM repeat domains"/>
    <property type="match status" value="1"/>
</dbReference>
<dbReference type="AlphaFoldDB" id="A0A3Q9BQ39"/>
<dbReference type="Gene3D" id="1.20.1660.10">
    <property type="entry name" value="Hypothetical protein (EF3068)"/>
    <property type="match status" value="1"/>
</dbReference>
<dbReference type="Pfam" id="PF08713">
    <property type="entry name" value="DNA_alkylation"/>
    <property type="match status" value="1"/>
</dbReference>
<sequence length="247" mass="28045">MPLDSAFTCFQQQLSKLAQPQKAPAMAAYMQHHFAFLGVAAPARRQACKPLIKAFKGCTAARLLSLAEQLWTLPEREYQYLAIDLLAQHYRQLSVQDIPQLLQLVQNKSWWDSVDALAGVIGDVLFAQRSMQMSAQADCQSCMDAALQHPNFWLRRVTILHQLGWREATDVTRLFTYAKMLAPEKEFFIRKAIGWALRDYARHDSEAVRGFLVAERTHLSGLSYREASKHLPELGISTRPRLNVCSA</sequence>
<gene>
    <name evidence="1" type="ORF">EJN92_07600</name>
</gene>
<evidence type="ECO:0000313" key="1">
    <source>
        <dbReference type="EMBL" id="AZP11877.1"/>
    </source>
</evidence>
<organism evidence="1 2">
    <name type="scientific">Undibacterium parvum</name>
    <dbReference type="NCBI Taxonomy" id="401471"/>
    <lineage>
        <taxon>Bacteria</taxon>
        <taxon>Pseudomonadati</taxon>
        <taxon>Pseudomonadota</taxon>
        <taxon>Betaproteobacteria</taxon>
        <taxon>Burkholderiales</taxon>
        <taxon>Oxalobacteraceae</taxon>
        <taxon>Undibacterium</taxon>
    </lineage>
</organism>
<accession>A0A3Q9BQ39</accession>
<dbReference type="CDD" id="cd07064">
    <property type="entry name" value="AlkD_like_1"/>
    <property type="match status" value="1"/>
</dbReference>
<dbReference type="SUPFAM" id="SSF48371">
    <property type="entry name" value="ARM repeat"/>
    <property type="match status" value="1"/>
</dbReference>
<proteinExistence type="predicted"/>
<dbReference type="PANTHER" id="PTHR34070">
    <property type="entry name" value="ARMADILLO-TYPE FOLD"/>
    <property type="match status" value="1"/>
</dbReference>
<dbReference type="OrthoDB" id="9775346at2"/>